<name>A0ABY4P6U0_9LACO</name>
<dbReference type="RefSeq" id="WP_249513727.1">
    <property type="nucleotide sequence ID" value="NZ_CP093366.1"/>
</dbReference>
<proteinExistence type="predicted"/>
<dbReference type="PANTHER" id="PTHR43283:SF11">
    <property type="entry name" value="BETA-LACTAMASE-RELATED DOMAIN-CONTAINING PROTEIN"/>
    <property type="match status" value="1"/>
</dbReference>
<evidence type="ECO:0000313" key="4">
    <source>
        <dbReference type="Proteomes" id="UP000831495"/>
    </source>
</evidence>
<keyword evidence="4" id="KW-1185">Reference proteome</keyword>
<dbReference type="Proteomes" id="UP000831495">
    <property type="component" value="Chromosome"/>
</dbReference>
<gene>
    <name evidence="3" type="ORF">MOO45_04355</name>
</gene>
<reference evidence="3" key="1">
    <citation type="journal article" date="2022" name="Int. J. Syst. Evol. Microbiol.">
        <title>Apilactobacillus apisilvae sp. nov., Nicolia spurrieriana gen. nov. sp. nov., Bombilactobacillus folatiphilus sp. nov. and Bombilactobacillus thymidiniphilus sp. nov., four new lactic acid bacterial isolates from stingless bees Tetragonula carbonaria and Austroplebeia australis.</title>
        <authorList>
            <person name="Oliphant S.A."/>
            <person name="Watson-Haigh N.S."/>
            <person name="Sumby K.M."/>
            <person name="Gardner J."/>
            <person name="Groom S."/>
            <person name="Jiranek V."/>
        </authorList>
    </citation>
    <scope>NUCLEOTIDE SEQUENCE</scope>
    <source>
        <strain evidence="3">SG4_D2</strain>
    </source>
</reference>
<dbReference type="InterPro" id="IPR001466">
    <property type="entry name" value="Beta-lactam-related"/>
</dbReference>
<accession>A0ABY4P6U0</accession>
<dbReference type="Pfam" id="PF00144">
    <property type="entry name" value="Beta-lactamase"/>
    <property type="match status" value="1"/>
</dbReference>
<feature type="domain" description="Beta-lactamase-related" evidence="2">
    <location>
        <begin position="18"/>
        <end position="324"/>
    </location>
</feature>
<dbReference type="Gene3D" id="3.40.710.10">
    <property type="entry name" value="DD-peptidase/beta-lactamase superfamily"/>
    <property type="match status" value="1"/>
</dbReference>
<keyword evidence="1" id="KW-0378">Hydrolase</keyword>
<sequence length="340" mass="38748">MTPAEQKINQLMKTAINQKIVYGVSYAFVSAKEEQIFYLGDQGKNQEKVALEPDMLYDLASLTKVVATTTRILQLLEQNQIHLDDHVGYYLPMIHYPQITIKQLLLHNSGLPADISNPQKLDSQQLINAITHAKLLTPSNTNTIYSDLGYILLGWLIEQIDGNLAHSFAKNIFEPLNMQHTKFNPISNQTLNFVPTEFDSTRGGLIRGHVHDEKAAILGGISGHAGLFSTLNDLTKFTRMYLNQGCYHGQQLLNTTSFAYLKKTYCRGRTLGWKKWTPTGNQLWHTGFTGTSIALDLDHQTGFICLTNRIYPTRNDRRWLPIRREAIKLFYHKEEKIIND</sequence>
<dbReference type="EMBL" id="CP093366">
    <property type="protein sequence ID" value="UQS81463.1"/>
    <property type="molecule type" value="Genomic_DNA"/>
</dbReference>
<organism evidence="3 4">
    <name type="scientific">Bombilactobacillus folatiphilus</name>
    <dbReference type="NCBI Taxonomy" id="2923362"/>
    <lineage>
        <taxon>Bacteria</taxon>
        <taxon>Bacillati</taxon>
        <taxon>Bacillota</taxon>
        <taxon>Bacilli</taxon>
        <taxon>Lactobacillales</taxon>
        <taxon>Lactobacillaceae</taxon>
        <taxon>Bombilactobacillus</taxon>
    </lineage>
</organism>
<evidence type="ECO:0000313" key="3">
    <source>
        <dbReference type="EMBL" id="UQS81463.1"/>
    </source>
</evidence>
<dbReference type="PANTHER" id="PTHR43283">
    <property type="entry name" value="BETA-LACTAMASE-RELATED"/>
    <property type="match status" value="1"/>
</dbReference>
<dbReference type="SUPFAM" id="SSF56601">
    <property type="entry name" value="beta-lactamase/transpeptidase-like"/>
    <property type="match status" value="1"/>
</dbReference>
<dbReference type="InterPro" id="IPR012338">
    <property type="entry name" value="Beta-lactam/transpept-like"/>
</dbReference>
<dbReference type="InterPro" id="IPR050789">
    <property type="entry name" value="Diverse_Enzym_Activities"/>
</dbReference>
<protein>
    <submittedName>
        <fullName evidence="3">Beta-lactamase family protein</fullName>
    </submittedName>
</protein>
<evidence type="ECO:0000256" key="1">
    <source>
        <dbReference type="ARBA" id="ARBA00022801"/>
    </source>
</evidence>
<evidence type="ECO:0000259" key="2">
    <source>
        <dbReference type="Pfam" id="PF00144"/>
    </source>
</evidence>